<protein>
    <recommendedName>
        <fullName evidence="12">Pectate lyase superfamily protein domain-containing protein</fullName>
    </recommendedName>
</protein>
<dbReference type="GO" id="GO:0004650">
    <property type="term" value="F:polygalacturonase activity"/>
    <property type="evidence" value="ECO:0007669"/>
    <property type="project" value="InterPro"/>
</dbReference>
<accession>A0A7H8R2W8</accession>
<evidence type="ECO:0000256" key="3">
    <source>
        <dbReference type="ARBA" id="ARBA00022525"/>
    </source>
</evidence>
<evidence type="ECO:0000256" key="6">
    <source>
        <dbReference type="ARBA" id="ARBA00023180"/>
    </source>
</evidence>
<keyword evidence="7 9" id="KW-0326">Glycosidase</keyword>
<comment type="similarity">
    <text evidence="2 9">Belongs to the glycosyl hydrolase 28 family.</text>
</comment>
<keyword evidence="5 9" id="KW-0378">Hydrolase</keyword>
<evidence type="ECO:0000256" key="7">
    <source>
        <dbReference type="ARBA" id="ARBA00023295"/>
    </source>
</evidence>
<dbReference type="EMBL" id="CP055901">
    <property type="protein sequence ID" value="QKX60368.1"/>
    <property type="molecule type" value="Genomic_DNA"/>
</dbReference>
<dbReference type="Proteomes" id="UP000509510">
    <property type="component" value="Chromosome IV"/>
</dbReference>
<proteinExistence type="inferred from homology"/>
<dbReference type="InterPro" id="IPR000743">
    <property type="entry name" value="Glyco_hydro_28"/>
</dbReference>
<dbReference type="OrthoDB" id="187139at2759"/>
<keyword evidence="11" id="KW-1185">Reference proteome</keyword>
<dbReference type="SUPFAM" id="SSF51126">
    <property type="entry name" value="Pectin lyase-like"/>
    <property type="match status" value="1"/>
</dbReference>
<reference evidence="11" key="1">
    <citation type="submission" date="2020-06" db="EMBL/GenBank/DDBJ databases">
        <title>A chromosome-scale genome assembly of Talaromyces rugulosus W13939.</title>
        <authorList>
            <person name="Wang B."/>
            <person name="Guo L."/>
            <person name="Ye K."/>
            <person name="Wang L."/>
        </authorList>
    </citation>
    <scope>NUCLEOTIDE SEQUENCE [LARGE SCALE GENOMIC DNA]</scope>
    <source>
        <strain evidence="11">W13939</strain>
    </source>
</reference>
<keyword evidence="6" id="KW-0325">Glycoprotein</keyword>
<gene>
    <name evidence="10" type="ORF">TRUGW13939_07513</name>
</gene>
<dbReference type="RefSeq" id="XP_035346545.1">
    <property type="nucleotide sequence ID" value="XM_035490652.1"/>
</dbReference>
<dbReference type="GO" id="GO:0005576">
    <property type="term" value="C:extracellular region"/>
    <property type="evidence" value="ECO:0007669"/>
    <property type="project" value="UniProtKB-SubCell"/>
</dbReference>
<dbReference type="GO" id="GO:0005975">
    <property type="term" value="P:carbohydrate metabolic process"/>
    <property type="evidence" value="ECO:0007669"/>
    <property type="project" value="InterPro"/>
</dbReference>
<dbReference type="KEGG" id="trg:TRUGW13939_07513"/>
<evidence type="ECO:0000256" key="2">
    <source>
        <dbReference type="ARBA" id="ARBA00008834"/>
    </source>
</evidence>
<dbReference type="AlphaFoldDB" id="A0A7H8R2W8"/>
<evidence type="ECO:0000256" key="4">
    <source>
        <dbReference type="ARBA" id="ARBA00022729"/>
    </source>
</evidence>
<evidence type="ECO:0000313" key="10">
    <source>
        <dbReference type="EMBL" id="QKX60368.1"/>
    </source>
</evidence>
<evidence type="ECO:0000256" key="8">
    <source>
        <dbReference type="ARBA" id="ARBA00023316"/>
    </source>
</evidence>
<evidence type="ECO:0008006" key="12">
    <source>
        <dbReference type="Google" id="ProtNLM"/>
    </source>
</evidence>
<name>A0A7H8R2W8_TALRU</name>
<dbReference type="PANTHER" id="PTHR31736">
    <property type="match status" value="1"/>
</dbReference>
<dbReference type="GO" id="GO:0071555">
    <property type="term" value="P:cell wall organization"/>
    <property type="evidence" value="ECO:0007669"/>
    <property type="project" value="UniProtKB-KW"/>
</dbReference>
<evidence type="ECO:0000256" key="5">
    <source>
        <dbReference type="ARBA" id="ARBA00022801"/>
    </source>
</evidence>
<keyword evidence="8" id="KW-0961">Cell wall biogenesis/degradation</keyword>
<dbReference type="PANTHER" id="PTHR31736:SF8">
    <property type="entry name" value="PUTATIVE (AFU_ORTHOLOGUE AFUA_7G06410)-RELATED"/>
    <property type="match status" value="1"/>
</dbReference>
<evidence type="ECO:0000256" key="9">
    <source>
        <dbReference type="RuleBase" id="RU361169"/>
    </source>
</evidence>
<dbReference type="InterPro" id="IPR012334">
    <property type="entry name" value="Pectin_lyas_fold"/>
</dbReference>
<organism evidence="10 11">
    <name type="scientific">Talaromyces rugulosus</name>
    <name type="common">Penicillium rugulosum</name>
    <dbReference type="NCBI Taxonomy" id="121627"/>
    <lineage>
        <taxon>Eukaryota</taxon>
        <taxon>Fungi</taxon>
        <taxon>Dikarya</taxon>
        <taxon>Ascomycota</taxon>
        <taxon>Pezizomycotina</taxon>
        <taxon>Eurotiomycetes</taxon>
        <taxon>Eurotiomycetidae</taxon>
        <taxon>Eurotiales</taxon>
        <taxon>Trichocomaceae</taxon>
        <taxon>Talaromyces</taxon>
        <taxon>Talaromyces sect. Islandici</taxon>
    </lineage>
</organism>
<keyword evidence="3" id="KW-0964">Secreted</keyword>
<dbReference type="GeneID" id="55995004"/>
<dbReference type="Gene3D" id="2.160.20.10">
    <property type="entry name" value="Single-stranded right-handed beta-helix, Pectin lyase-like"/>
    <property type="match status" value="1"/>
</dbReference>
<dbReference type="InterPro" id="IPR011050">
    <property type="entry name" value="Pectin_lyase_fold/virulence"/>
</dbReference>
<evidence type="ECO:0000256" key="1">
    <source>
        <dbReference type="ARBA" id="ARBA00004613"/>
    </source>
</evidence>
<comment type="subcellular location">
    <subcellularLocation>
        <location evidence="1">Secreted</location>
    </subcellularLocation>
</comment>
<keyword evidence="4" id="KW-0732">Signal</keyword>
<dbReference type="Pfam" id="PF00295">
    <property type="entry name" value="Glyco_hydro_28"/>
    <property type="match status" value="1"/>
</dbReference>
<evidence type="ECO:0000313" key="11">
    <source>
        <dbReference type="Proteomes" id="UP000509510"/>
    </source>
</evidence>
<sequence length="209" mass="22656">MHRFRTLSIIHTQNAVFECIYDNNTASSGGHGSNTDGADTIYSSHITFRNWTVDNGDDSLSLKLIRRIFLSMIASSTMGSRLHAKGNTYNNTLHAAYFKTWTGEQVGYPPNGAGGGLGFAADLLFEDMQATNLRSAPFTISQCTTFSDTEGNCTSSKFEIYDISFKSIQGTTEGTADVASFQCSAVKPCRNIMITDIDLVVASNGTNVN</sequence>